<evidence type="ECO:0000313" key="7">
    <source>
        <dbReference type="EMBL" id="MCA6074219.1"/>
    </source>
</evidence>
<feature type="transmembrane region" description="Helical" evidence="6">
    <location>
        <begin position="329"/>
        <end position="348"/>
    </location>
</feature>
<keyword evidence="4 6" id="KW-1133">Transmembrane helix</keyword>
<comment type="caution">
    <text evidence="7">The sequence shown here is derived from an EMBL/GenBank/DDBJ whole genome shotgun (WGS) entry which is preliminary data.</text>
</comment>
<dbReference type="GO" id="GO:0005886">
    <property type="term" value="C:plasma membrane"/>
    <property type="evidence" value="ECO:0007669"/>
    <property type="project" value="TreeGrafter"/>
</dbReference>
<dbReference type="GO" id="GO:0051301">
    <property type="term" value="P:cell division"/>
    <property type="evidence" value="ECO:0007669"/>
    <property type="project" value="InterPro"/>
</dbReference>
<evidence type="ECO:0000256" key="5">
    <source>
        <dbReference type="ARBA" id="ARBA00023136"/>
    </source>
</evidence>
<dbReference type="NCBIfam" id="NF037961">
    <property type="entry name" value="RodA_shape"/>
    <property type="match status" value="1"/>
</dbReference>
<feature type="transmembrane region" description="Helical" evidence="6">
    <location>
        <begin position="54"/>
        <end position="70"/>
    </location>
</feature>
<dbReference type="EMBL" id="JAIXNE010000001">
    <property type="protein sequence ID" value="MCA6074219.1"/>
    <property type="molecule type" value="Genomic_DNA"/>
</dbReference>
<evidence type="ECO:0000256" key="4">
    <source>
        <dbReference type="ARBA" id="ARBA00022989"/>
    </source>
</evidence>
<feature type="transmembrane region" description="Helical" evidence="6">
    <location>
        <begin position="208"/>
        <end position="225"/>
    </location>
</feature>
<evidence type="ECO:0000313" key="8">
    <source>
        <dbReference type="Proteomes" id="UP001139409"/>
    </source>
</evidence>
<evidence type="ECO:0000256" key="6">
    <source>
        <dbReference type="SAM" id="Phobius"/>
    </source>
</evidence>
<dbReference type="InterPro" id="IPR001182">
    <property type="entry name" value="FtsW/RodA"/>
</dbReference>
<dbReference type="GO" id="GO:0015648">
    <property type="term" value="F:lipid-linked peptidoglycan transporter activity"/>
    <property type="evidence" value="ECO:0007669"/>
    <property type="project" value="TreeGrafter"/>
</dbReference>
<dbReference type="RefSeq" id="WP_225697316.1">
    <property type="nucleotide sequence ID" value="NZ_JAIXNE010000001.1"/>
</dbReference>
<evidence type="ECO:0000256" key="1">
    <source>
        <dbReference type="ARBA" id="ARBA00004141"/>
    </source>
</evidence>
<dbReference type="NCBIfam" id="TIGR02210">
    <property type="entry name" value="rodA_shape"/>
    <property type="match status" value="1"/>
</dbReference>
<keyword evidence="3" id="KW-0133">Cell shape</keyword>
<feature type="transmembrane region" description="Helical" evidence="6">
    <location>
        <begin position="232"/>
        <end position="253"/>
    </location>
</feature>
<dbReference type="PANTHER" id="PTHR30474">
    <property type="entry name" value="CELL CYCLE PROTEIN"/>
    <property type="match status" value="1"/>
</dbReference>
<dbReference type="GO" id="GO:0032153">
    <property type="term" value="C:cell division site"/>
    <property type="evidence" value="ECO:0007669"/>
    <property type="project" value="TreeGrafter"/>
</dbReference>
<feature type="transmembrane region" description="Helical" evidence="6">
    <location>
        <begin position="360"/>
        <end position="387"/>
    </location>
</feature>
<keyword evidence="5 6" id="KW-0472">Membrane</keyword>
<evidence type="ECO:0000256" key="3">
    <source>
        <dbReference type="ARBA" id="ARBA00022960"/>
    </source>
</evidence>
<feature type="transmembrane region" description="Helical" evidence="6">
    <location>
        <begin position="77"/>
        <end position="97"/>
    </location>
</feature>
<evidence type="ECO:0000256" key="2">
    <source>
        <dbReference type="ARBA" id="ARBA00022692"/>
    </source>
</evidence>
<comment type="subcellular location">
    <subcellularLocation>
        <location evidence="1">Membrane</location>
        <topology evidence="1">Multi-pass membrane protein</topology>
    </subcellularLocation>
</comment>
<dbReference type="AlphaFoldDB" id="A0A9X1HQ10"/>
<feature type="transmembrane region" description="Helical" evidence="6">
    <location>
        <begin position="186"/>
        <end position="202"/>
    </location>
</feature>
<accession>A0A9X1HQ10</accession>
<keyword evidence="8" id="KW-1185">Reference proteome</keyword>
<dbReference type="GO" id="GO:0008360">
    <property type="term" value="P:regulation of cell shape"/>
    <property type="evidence" value="ECO:0007669"/>
    <property type="project" value="UniProtKB-KW"/>
</dbReference>
<feature type="transmembrane region" description="Helical" evidence="6">
    <location>
        <begin position="146"/>
        <end position="179"/>
    </location>
</feature>
<gene>
    <name evidence="7" type="primary">rodA</name>
    <name evidence="7" type="ORF">LDX50_05030</name>
</gene>
<dbReference type="InterPro" id="IPR011923">
    <property type="entry name" value="RodA/MrdB"/>
</dbReference>
<reference evidence="7" key="1">
    <citation type="submission" date="2021-09" db="EMBL/GenBank/DDBJ databases">
        <title>Fulvivirga sp. isolated from coastal sediment.</title>
        <authorList>
            <person name="Yu H."/>
        </authorList>
    </citation>
    <scope>NUCLEOTIDE SEQUENCE</scope>
    <source>
        <strain evidence="7">1062</strain>
    </source>
</reference>
<dbReference type="PANTHER" id="PTHR30474:SF1">
    <property type="entry name" value="PEPTIDOGLYCAN GLYCOSYLTRANSFERASE MRDB"/>
    <property type="match status" value="1"/>
</dbReference>
<name>A0A9X1HQ10_9BACT</name>
<keyword evidence="2 6" id="KW-0812">Transmembrane</keyword>
<feature type="transmembrane region" description="Helical" evidence="6">
    <location>
        <begin position="12"/>
        <end position="34"/>
    </location>
</feature>
<dbReference type="Proteomes" id="UP001139409">
    <property type="component" value="Unassembled WGS sequence"/>
</dbReference>
<protein>
    <submittedName>
        <fullName evidence="7">Rod shape-determining protein RodA</fullName>
    </submittedName>
</protein>
<organism evidence="7 8">
    <name type="scientific">Fulvivirga sedimenti</name>
    <dbReference type="NCBI Taxonomy" id="2879465"/>
    <lineage>
        <taxon>Bacteria</taxon>
        <taxon>Pseudomonadati</taxon>
        <taxon>Bacteroidota</taxon>
        <taxon>Cytophagia</taxon>
        <taxon>Cytophagales</taxon>
        <taxon>Fulvivirgaceae</taxon>
        <taxon>Fulvivirga</taxon>
    </lineage>
</organism>
<feature type="transmembrane region" description="Helical" evidence="6">
    <location>
        <begin position="393"/>
        <end position="412"/>
    </location>
</feature>
<sequence length="424" mass="47206">MTRRESIVNQMDWLTVSLFFLIVLLGWMNIYAAVYNESAVQSIFSPELNSGRQFLFILGSIVLIVMIMVIDFRFYDTFALVIYGAVIAILIFVLLFGREVAGSKSWFELGSFRLQPSEFAKFATALAVSKVISSSGFRMDKLRDQLIVFAIIGVPAILIVLQGDTGTAMVFSAFVLVFYREGMSPFLIIMGVIMAFIFFLTMLVPQHVYLYVGIGVLVTFLILIGKKTFKRIAFIVAGGLMVAGVIMSVDYVFNSVLKPHQQNRILTLIEGPEADPRGAGYNVLQSKIAIGSGGFSGKGFLNGTQTKYDYVPEQSTDFIFCTIGEEHGWIGSLILIGLFVALMLRVIFLAERQKSRFARVYGYCVACILFFHFAVNIGMTIGLFPVVGIPLPFFSHGGSSLWAFTILLFIFLKLDAHRMQVLTH</sequence>
<dbReference type="Pfam" id="PF01098">
    <property type="entry name" value="FTSW_RODA_SPOVE"/>
    <property type="match status" value="1"/>
</dbReference>
<proteinExistence type="predicted"/>